<dbReference type="InterPro" id="IPR005021">
    <property type="entry name" value="Terminase_largesu-like"/>
</dbReference>
<gene>
    <name evidence="3" type="ORF">NVS89_22545</name>
</gene>
<dbReference type="InterPro" id="IPR027417">
    <property type="entry name" value="P-loop_NTPase"/>
</dbReference>
<dbReference type="GO" id="GO:0004519">
    <property type="term" value="F:endonuclease activity"/>
    <property type="evidence" value="ECO:0007669"/>
    <property type="project" value="InterPro"/>
</dbReference>
<evidence type="ECO:0000259" key="1">
    <source>
        <dbReference type="Pfam" id="PF03354"/>
    </source>
</evidence>
<comment type="caution">
    <text evidence="3">The sequence shown here is derived from an EMBL/GenBank/DDBJ whole genome shotgun (WGS) entry which is preliminary data.</text>
</comment>
<dbReference type="Pfam" id="PF20441">
    <property type="entry name" value="TerL_nuclease"/>
    <property type="match status" value="1"/>
</dbReference>
<keyword evidence="4" id="KW-1185">Reference proteome</keyword>
<dbReference type="Pfam" id="PF03354">
    <property type="entry name" value="TerL_ATPase"/>
    <property type="match status" value="1"/>
</dbReference>
<evidence type="ECO:0000259" key="2">
    <source>
        <dbReference type="Pfam" id="PF20441"/>
    </source>
</evidence>
<dbReference type="InterPro" id="IPR046461">
    <property type="entry name" value="TerL_ATPase"/>
</dbReference>
<name>A0A9X2T7X0_9HYPH</name>
<dbReference type="PANTHER" id="PTHR41287:SF1">
    <property type="entry name" value="PROTEIN YMFN"/>
    <property type="match status" value="1"/>
</dbReference>
<dbReference type="Proteomes" id="UP001151088">
    <property type="component" value="Unassembled WGS sequence"/>
</dbReference>
<accession>A0A9X2T7X0</accession>
<dbReference type="EMBL" id="JANTHZ010000015">
    <property type="protein sequence ID" value="MCS0497874.1"/>
    <property type="molecule type" value="Genomic_DNA"/>
</dbReference>
<dbReference type="RefSeq" id="WP_258735031.1">
    <property type="nucleotide sequence ID" value="NZ_JANTHZ010000015.1"/>
</dbReference>
<reference evidence="3" key="1">
    <citation type="submission" date="2022-08" db="EMBL/GenBank/DDBJ databases">
        <authorList>
            <person name="Li F."/>
        </authorList>
    </citation>
    <scope>NUCLEOTIDE SEQUENCE</scope>
    <source>
        <strain evidence="3">MQZ15Z-1</strain>
    </source>
</reference>
<dbReference type="PANTHER" id="PTHR41287">
    <property type="match status" value="1"/>
</dbReference>
<protein>
    <submittedName>
        <fullName evidence="3">Terminase large subunit</fullName>
    </submittedName>
</protein>
<feature type="domain" description="Terminase large subunit-like endonuclease" evidence="2">
    <location>
        <begin position="246"/>
        <end position="451"/>
    </location>
</feature>
<dbReference type="Gene3D" id="3.40.50.300">
    <property type="entry name" value="P-loop containing nucleotide triphosphate hydrolases"/>
    <property type="match status" value="1"/>
</dbReference>
<evidence type="ECO:0000313" key="3">
    <source>
        <dbReference type="EMBL" id="MCS0497874.1"/>
    </source>
</evidence>
<dbReference type="AlphaFoldDB" id="A0A9X2T7X0"/>
<organism evidence="3 4">
    <name type="scientific">Ancylobacter mangrovi</name>
    <dbReference type="NCBI Taxonomy" id="2972472"/>
    <lineage>
        <taxon>Bacteria</taxon>
        <taxon>Pseudomonadati</taxon>
        <taxon>Pseudomonadota</taxon>
        <taxon>Alphaproteobacteria</taxon>
        <taxon>Hyphomicrobiales</taxon>
        <taxon>Xanthobacteraceae</taxon>
        <taxon>Ancylobacter</taxon>
    </lineage>
</organism>
<sequence length="587" mass="64577">MRHAAERHLRDLKDGPSRGLHWRPEKAAHAIGFYPAMLTITEGTKVGQPFQLLPWHTFVAGSLFGWRKDSGRMRFRSGWLETGKGQAKSPFMAATGLYMSGFCGIHRARAFAIGQDKNTANVLFKDAVAMCRAPIPGGDEDDTLVASGHVVVRGEGDNAWKLEFIESESIFQSLANGEAISGPKPTFVGADEIHEFKNNTSIELWKAAIAKMPGDAFMLLGTNTPSSTQIVGTEYSEFYQKVALGEIDDDEAFAFVARVDKADRETVFDNEDCWPKALPALGVTFPIENIRGQVKTAKSLLSTALSLKRLYFGIPIGATEFWIAEEAWSAVQGRVDADEFRGCPCWLSLDLSQKNDLTALTAVWLKDGKLYAKTWYWTTKDGLEERAKADQAPYDRWALEGHITAVDGAVIDKSFVAAKVAEICASHEARCLAFDPAGIGSFMEACEDIGLPAWLYEGPDTYAGNGLMLVPHGQGTRIVFYKQLDENGKPIERLCMPRSIERLEDQILKKSIVIDHTPVTYACAANAHVIADGMNNRAFDKKRSRGRIDGMVTIAMATGAALAQPVDTAKSFWDVDDFVSDETDRTP</sequence>
<evidence type="ECO:0000313" key="4">
    <source>
        <dbReference type="Proteomes" id="UP001151088"/>
    </source>
</evidence>
<dbReference type="InterPro" id="IPR046462">
    <property type="entry name" value="TerL_nuclease"/>
</dbReference>
<feature type="domain" description="Terminase large subunit-like ATPase" evidence="1">
    <location>
        <begin position="54"/>
        <end position="225"/>
    </location>
</feature>
<proteinExistence type="predicted"/>